<dbReference type="RefSeq" id="WP_136135831.1">
    <property type="nucleotide sequence ID" value="NZ_SDGV01000002.1"/>
</dbReference>
<keyword evidence="1" id="KW-0472">Membrane</keyword>
<keyword evidence="3" id="KW-1185">Reference proteome</keyword>
<feature type="transmembrane region" description="Helical" evidence="1">
    <location>
        <begin position="6"/>
        <end position="23"/>
    </location>
</feature>
<name>A0A4V3TVA6_9ENTE</name>
<dbReference type="EMBL" id="SDGV01000002">
    <property type="protein sequence ID" value="THB62169.1"/>
    <property type="molecule type" value="Genomic_DNA"/>
</dbReference>
<protein>
    <recommendedName>
        <fullName evidence="4">Phage holin</fullName>
    </recommendedName>
</protein>
<dbReference type="AlphaFoldDB" id="A0A4V3TVA6"/>
<organism evidence="2 3">
    <name type="scientific">Vagococcus silagei</name>
    <dbReference type="NCBI Taxonomy" id="2508885"/>
    <lineage>
        <taxon>Bacteria</taxon>
        <taxon>Bacillati</taxon>
        <taxon>Bacillota</taxon>
        <taxon>Bacilli</taxon>
        <taxon>Lactobacillales</taxon>
        <taxon>Enterococcaceae</taxon>
        <taxon>Vagococcus</taxon>
    </lineage>
</organism>
<evidence type="ECO:0000256" key="1">
    <source>
        <dbReference type="SAM" id="Phobius"/>
    </source>
</evidence>
<gene>
    <name evidence="2" type="ORF">ESZ54_01110</name>
</gene>
<dbReference type="OrthoDB" id="2222315at2"/>
<sequence>MDIQTAVLNLMAAILISILGFGTKQVTTFLKNKGVVSLMEKKQEQVGIAVKAVEQIATIENISDKYKAAKTMSVELLNEYGIRLTETELKAFIESAVSEMNKNIEDVLNDN</sequence>
<evidence type="ECO:0000313" key="2">
    <source>
        <dbReference type="EMBL" id="THB62169.1"/>
    </source>
</evidence>
<comment type="caution">
    <text evidence="2">The sequence shown here is derived from an EMBL/GenBank/DDBJ whole genome shotgun (WGS) entry which is preliminary data.</text>
</comment>
<keyword evidence="1" id="KW-1133">Transmembrane helix</keyword>
<accession>A0A4V3TVA6</accession>
<evidence type="ECO:0008006" key="4">
    <source>
        <dbReference type="Google" id="ProtNLM"/>
    </source>
</evidence>
<dbReference type="Proteomes" id="UP000310506">
    <property type="component" value="Unassembled WGS sequence"/>
</dbReference>
<keyword evidence="1" id="KW-0812">Transmembrane</keyword>
<dbReference type="Pfam" id="PF09682">
    <property type="entry name" value="Phage_holin_6_1"/>
    <property type="match status" value="1"/>
</dbReference>
<dbReference type="InterPro" id="IPR010026">
    <property type="entry name" value="Phage_holin_LL-H"/>
</dbReference>
<proteinExistence type="predicted"/>
<reference evidence="2 3" key="1">
    <citation type="submission" date="2019-01" db="EMBL/GenBank/DDBJ databases">
        <title>Vagococcus silagei sp. nov. isolated from brewer's grain.</title>
        <authorList>
            <person name="Guu J.-R."/>
        </authorList>
    </citation>
    <scope>NUCLEOTIDE SEQUENCE [LARGE SCALE GENOMIC DNA]</scope>
    <source>
        <strain evidence="2 3">2B-2</strain>
    </source>
</reference>
<evidence type="ECO:0000313" key="3">
    <source>
        <dbReference type="Proteomes" id="UP000310506"/>
    </source>
</evidence>